<reference evidence="1" key="3">
    <citation type="journal article" date="2019" name="BMC Res. Notes">
        <title>Complete genome sequence of the Sulfodiicoccus acidiphilus strain HS-1T, the first crenarchaeon that lacks polB3, isolated from an acidic hot spring in Ohwaku-dani, Hakone, Japan.</title>
        <authorList>
            <person name="Sakai H.D."/>
            <person name="Kurosawa N."/>
        </authorList>
    </citation>
    <scope>NUCLEOTIDE SEQUENCE</scope>
    <source>
        <strain evidence="1">HS-1</strain>
    </source>
</reference>
<evidence type="ECO:0000313" key="1">
    <source>
        <dbReference type="EMBL" id="BBD71893.1"/>
    </source>
</evidence>
<reference evidence="2" key="1">
    <citation type="journal article" date="2014" name="Int. J. Syst. Evol. Microbiol.">
        <title>Complete genome sequence of Corynebacterium casei LMG S-19264T (=DSM 44701T), isolated from a smear-ripened cheese.</title>
        <authorList>
            <consortium name="US DOE Joint Genome Institute (JGI-PGF)"/>
            <person name="Walter F."/>
            <person name="Albersmeier A."/>
            <person name="Kalinowski J."/>
            <person name="Ruckert C."/>
        </authorList>
    </citation>
    <scope>NUCLEOTIDE SEQUENCE</scope>
    <source>
        <strain evidence="2">JCM 31740</strain>
    </source>
</reference>
<dbReference type="Proteomes" id="UP000276741">
    <property type="component" value="Chromosome"/>
</dbReference>
<evidence type="ECO:0000313" key="3">
    <source>
        <dbReference type="Proteomes" id="UP000276741"/>
    </source>
</evidence>
<gene>
    <name evidence="2" type="ORF">GCM10007116_06220</name>
    <name evidence="1" type="ORF">HS1genome_0282</name>
</gene>
<dbReference type="SUPFAM" id="SSF75217">
    <property type="entry name" value="alpha/beta knot"/>
    <property type="match status" value="1"/>
</dbReference>
<name>A0A348B141_9CREN</name>
<evidence type="ECO:0000313" key="2">
    <source>
        <dbReference type="EMBL" id="GGT91259.1"/>
    </source>
</evidence>
<dbReference type="InterPro" id="IPR029028">
    <property type="entry name" value="Alpha/beta_knot_MTases"/>
</dbReference>
<sequence length="215" mass="24269">MLRAAAAFRVSELMWVDDINDESKRRKVRLMIDYALSPPYSKRYFPLTPDLSNAALMDPIQVPTHPDRAVPVEGEVRLGVKSGNRVDFGVGKRFKKEPGLYVVTDSLRLKFRPVKDLVYLGPRVKFLKFQELIKLPGLVLGSRSCGNPLLDSDRLVEIFEREGLTLFLGPPQGGLLKESGWRGLCYNFLPEQGVKDVRTEEALWASLSILNVILQ</sequence>
<keyword evidence="3" id="KW-1185">Reference proteome</keyword>
<dbReference type="InterPro" id="IPR029026">
    <property type="entry name" value="tRNA_m1G_MTases_N"/>
</dbReference>
<reference evidence="2" key="4">
    <citation type="submission" date="2020-09" db="EMBL/GenBank/DDBJ databases">
        <authorList>
            <person name="Sun Q."/>
            <person name="Ohkuma M."/>
        </authorList>
    </citation>
    <scope>NUCLEOTIDE SEQUENCE</scope>
    <source>
        <strain evidence="2">JCM 31740</strain>
    </source>
</reference>
<dbReference type="Gene3D" id="2.40.50.140">
    <property type="entry name" value="Nucleic acid-binding proteins"/>
    <property type="match status" value="1"/>
</dbReference>
<dbReference type="Proteomes" id="UP000616143">
    <property type="component" value="Unassembled WGS sequence"/>
</dbReference>
<accession>A0A348B141</accession>
<organism evidence="1 3">
    <name type="scientific">Sulfodiicoccus acidiphilus</name>
    <dbReference type="NCBI Taxonomy" id="1670455"/>
    <lineage>
        <taxon>Archaea</taxon>
        <taxon>Thermoproteota</taxon>
        <taxon>Thermoprotei</taxon>
        <taxon>Sulfolobales</taxon>
        <taxon>Sulfolobaceae</taxon>
        <taxon>Sulfodiicoccus</taxon>
    </lineage>
</organism>
<proteinExistence type="predicted"/>
<dbReference type="AlphaFoldDB" id="A0A348B141"/>
<dbReference type="EMBL" id="BMQS01000005">
    <property type="protein sequence ID" value="GGT91259.1"/>
    <property type="molecule type" value="Genomic_DNA"/>
</dbReference>
<dbReference type="Gene3D" id="3.40.1280.10">
    <property type="match status" value="1"/>
</dbReference>
<dbReference type="KEGG" id="sacd:HS1genome_0282"/>
<reference evidence="3" key="2">
    <citation type="submission" date="2018-04" db="EMBL/GenBank/DDBJ databases">
        <title>Complete genome sequence of Sulfodiicoccus acidiphilus strain HS-1.</title>
        <authorList>
            <person name="Sakai H.D."/>
            <person name="Kurosawa N."/>
        </authorList>
    </citation>
    <scope>NUCLEOTIDE SEQUENCE [LARGE SCALE GENOMIC DNA]</scope>
    <source>
        <strain evidence="3">HS-1</strain>
    </source>
</reference>
<dbReference type="InterPro" id="IPR012340">
    <property type="entry name" value="NA-bd_OB-fold"/>
</dbReference>
<protein>
    <submittedName>
        <fullName evidence="1">Uncharacterized protein</fullName>
    </submittedName>
</protein>
<dbReference type="EMBL" id="AP018553">
    <property type="protein sequence ID" value="BBD71893.1"/>
    <property type="molecule type" value="Genomic_DNA"/>
</dbReference>